<comment type="function">
    <text evidence="2 12">Catalyzes a salvage reaction resulting in the formation of AMP, that is energically less costly than de novo synthesis.</text>
</comment>
<keyword evidence="8 12" id="KW-0963">Cytoplasm</keyword>
<comment type="subcellular location">
    <subcellularLocation>
        <location evidence="3 12">Cytoplasm</location>
    </subcellularLocation>
</comment>
<dbReference type="FunFam" id="3.40.50.2020:FF:000004">
    <property type="entry name" value="Adenine phosphoribosyltransferase"/>
    <property type="match status" value="1"/>
</dbReference>
<comment type="subunit">
    <text evidence="6 12">Homodimer.</text>
</comment>
<sequence>MLNLADYIRDIPDFPKPGIIFKDITPLLKHGKAFKQTIDELTRLGANLSVDKIVGTESRGFIFAAPVAYNLGIGFIPVRKPNKLPHKTRKETYSLEYGTDSLEIHEDAVSKGERVLIIDDLLATGGTIQATAKLVESSGAIVAGFGFLIELTFLHGIEKLKGYNVNSLIKF</sequence>
<evidence type="ECO:0000256" key="10">
    <source>
        <dbReference type="ARBA" id="ARBA00022679"/>
    </source>
</evidence>
<dbReference type="PANTHER" id="PTHR32315">
    <property type="entry name" value="ADENINE PHOSPHORIBOSYLTRANSFERASE"/>
    <property type="match status" value="1"/>
</dbReference>
<dbReference type="CDD" id="cd06223">
    <property type="entry name" value="PRTases_typeI"/>
    <property type="match status" value="1"/>
</dbReference>
<comment type="catalytic activity">
    <reaction evidence="1 12">
        <text>AMP + diphosphate = 5-phospho-alpha-D-ribose 1-diphosphate + adenine</text>
        <dbReference type="Rhea" id="RHEA:16609"/>
        <dbReference type="ChEBI" id="CHEBI:16708"/>
        <dbReference type="ChEBI" id="CHEBI:33019"/>
        <dbReference type="ChEBI" id="CHEBI:58017"/>
        <dbReference type="ChEBI" id="CHEBI:456215"/>
        <dbReference type="EC" id="2.4.2.7"/>
    </reaction>
</comment>
<dbReference type="InterPro" id="IPR029057">
    <property type="entry name" value="PRTase-like"/>
</dbReference>
<evidence type="ECO:0000259" key="13">
    <source>
        <dbReference type="Pfam" id="PF00156"/>
    </source>
</evidence>
<dbReference type="EC" id="2.4.2.7" evidence="7 12"/>
<proteinExistence type="inferred from homology"/>
<accession>A0A1F7RTI3</accession>
<keyword evidence="10 12" id="KW-0808">Transferase</keyword>
<evidence type="ECO:0000313" key="15">
    <source>
        <dbReference type="Proteomes" id="UP000179266"/>
    </source>
</evidence>
<evidence type="ECO:0000256" key="2">
    <source>
        <dbReference type="ARBA" id="ARBA00003968"/>
    </source>
</evidence>
<evidence type="ECO:0000256" key="1">
    <source>
        <dbReference type="ARBA" id="ARBA00000868"/>
    </source>
</evidence>
<dbReference type="Pfam" id="PF00156">
    <property type="entry name" value="Pribosyltran"/>
    <property type="match status" value="1"/>
</dbReference>
<comment type="caution">
    <text evidence="14">The sequence shown here is derived from an EMBL/GenBank/DDBJ whole genome shotgun (WGS) entry which is preliminary data.</text>
</comment>
<dbReference type="GO" id="GO:0003999">
    <property type="term" value="F:adenine phosphoribosyltransferase activity"/>
    <property type="evidence" value="ECO:0007669"/>
    <property type="project" value="UniProtKB-UniRule"/>
</dbReference>
<dbReference type="GO" id="GO:0016208">
    <property type="term" value="F:AMP binding"/>
    <property type="evidence" value="ECO:0007669"/>
    <property type="project" value="TreeGrafter"/>
</dbReference>
<evidence type="ECO:0000256" key="3">
    <source>
        <dbReference type="ARBA" id="ARBA00004496"/>
    </source>
</evidence>
<comment type="similarity">
    <text evidence="5 12">Belongs to the purine/pyrimidine phosphoribosyltransferase family.</text>
</comment>
<evidence type="ECO:0000256" key="11">
    <source>
        <dbReference type="ARBA" id="ARBA00022726"/>
    </source>
</evidence>
<dbReference type="InterPro" id="IPR000836">
    <property type="entry name" value="PRTase_dom"/>
</dbReference>
<dbReference type="NCBIfam" id="NF002634">
    <property type="entry name" value="PRK02304.1-3"/>
    <property type="match status" value="1"/>
</dbReference>
<dbReference type="GO" id="GO:0006166">
    <property type="term" value="P:purine ribonucleoside salvage"/>
    <property type="evidence" value="ECO:0007669"/>
    <property type="project" value="UniProtKB-UniRule"/>
</dbReference>
<organism evidence="14 15">
    <name type="scientific">Candidatus Schekmanbacteria bacterium RBG_13_48_7</name>
    <dbReference type="NCBI Taxonomy" id="1817878"/>
    <lineage>
        <taxon>Bacteria</taxon>
        <taxon>Candidatus Schekmaniibacteriota</taxon>
    </lineage>
</organism>
<evidence type="ECO:0000256" key="7">
    <source>
        <dbReference type="ARBA" id="ARBA00011893"/>
    </source>
</evidence>
<comment type="pathway">
    <text evidence="4 12">Purine metabolism; AMP biosynthesis via salvage pathway; AMP from adenine: step 1/1.</text>
</comment>
<feature type="domain" description="Phosphoribosyltransferase" evidence="13">
    <location>
        <begin position="35"/>
        <end position="147"/>
    </location>
</feature>
<dbReference type="Proteomes" id="UP000179266">
    <property type="component" value="Unassembled WGS sequence"/>
</dbReference>
<name>A0A1F7RTI3_9BACT</name>
<dbReference type="NCBIfam" id="NF002633">
    <property type="entry name" value="PRK02304.1-2"/>
    <property type="match status" value="1"/>
</dbReference>
<evidence type="ECO:0000256" key="12">
    <source>
        <dbReference type="HAMAP-Rule" id="MF_00004"/>
    </source>
</evidence>
<evidence type="ECO:0000256" key="4">
    <source>
        <dbReference type="ARBA" id="ARBA00004659"/>
    </source>
</evidence>
<dbReference type="GO" id="GO:0005737">
    <property type="term" value="C:cytoplasm"/>
    <property type="evidence" value="ECO:0007669"/>
    <property type="project" value="UniProtKB-SubCell"/>
</dbReference>
<dbReference type="PANTHER" id="PTHR32315:SF3">
    <property type="entry name" value="ADENINE PHOSPHORIBOSYLTRANSFERASE"/>
    <property type="match status" value="1"/>
</dbReference>
<dbReference type="GO" id="GO:0044209">
    <property type="term" value="P:AMP salvage"/>
    <property type="evidence" value="ECO:0007669"/>
    <property type="project" value="UniProtKB-UniRule"/>
</dbReference>
<dbReference type="EMBL" id="MGDD01000200">
    <property type="protein sequence ID" value="OGL44876.1"/>
    <property type="molecule type" value="Genomic_DNA"/>
</dbReference>
<dbReference type="GO" id="GO:0002055">
    <property type="term" value="F:adenine binding"/>
    <property type="evidence" value="ECO:0007669"/>
    <property type="project" value="TreeGrafter"/>
</dbReference>
<dbReference type="Gene3D" id="3.40.50.2020">
    <property type="match status" value="1"/>
</dbReference>
<dbReference type="NCBIfam" id="TIGR01090">
    <property type="entry name" value="apt"/>
    <property type="match status" value="1"/>
</dbReference>
<dbReference type="HAMAP" id="MF_00004">
    <property type="entry name" value="Aden_phosphoribosyltr"/>
    <property type="match status" value="1"/>
</dbReference>
<dbReference type="SUPFAM" id="SSF53271">
    <property type="entry name" value="PRTase-like"/>
    <property type="match status" value="1"/>
</dbReference>
<dbReference type="NCBIfam" id="NF002636">
    <property type="entry name" value="PRK02304.1-5"/>
    <property type="match status" value="1"/>
</dbReference>
<protein>
    <recommendedName>
        <fullName evidence="7 12">Adenine phosphoribosyltransferase</fullName>
        <shortName evidence="12">APRT</shortName>
        <ecNumber evidence="7 12">2.4.2.7</ecNumber>
    </recommendedName>
</protein>
<keyword evidence="11 12" id="KW-0660">Purine salvage</keyword>
<keyword evidence="9 12" id="KW-0328">Glycosyltransferase</keyword>
<dbReference type="AlphaFoldDB" id="A0A1F7RTI3"/>
<evidence type="ECO:0000256" key="9">
    <source>
        <dbReference type="ARBA" id="ARBA00022676"/>
    </source>
</evidence>
<dbReference type="InterPro" id="IPR005764">
    <property type="entry name" value="Ade_phspho_trans"/>
</dbReference>
<evidence type="ECO:0000313" key="14">
    <source>
        <dbReference type="EMBL" id="OGL44876.1"/>
    </source>
</evidence>
<evidence type="ECO:0000256" key="8">
    <source>
        <dbReference type="ARBA" id="ARBA00022490"/>
    </source>
</evidence>
<dbReference type="GO" id="GO:0006168">
    <property type="term" value="P:adenine salvage"/>
    <property type="evidence" value="ECO:0007669"/>
    <property type="project" value="InterPro"/>
</dbReference>
<reference evidence="14 15" key="1">
    <citation type="journal article" date="2016" name="Nat. Commun.">
        <title>Thousands of microbial genomes shed light on interconnected biogeochemical processes in an aquifer system.</title>
        <authorList>
            <person name="Anantharaman K."/>
            <person name="Brown C.T."/>
            <person name="Hug L.A."/>
            <person name="Sharon I."/>
            <person name="Castelle C.J."/>
            <person name="Probst A.J."/>
            <person name="Thomas B.C."/>
            <person name="Singh A."/>
            <person name="Wilkins M.J."/>
            <person name="Karaoz U."/>
            <person name="Brodie E.L."/>
            <person name="Williams K.H."/>
            <person name="Hubbard S.S."/>
            <person name="Banfield J.F."/>
        </authorList>
    </citation>
    <scope>NUCLEOTIDE SEQUENCE [LARGE SCALE GENOMIC DNA]</scope>
</reference>
<dbReference type="InterPro" id="IPR050054">
    <property type="entry name" value="UPRTase/APRTase"/>
</dbReference>
<gene>
    <name evidence="12" type="primary">apt</name>
    <name evidence="14" type="ORF">A2161_20805</name>
</gene>
<evidence type="ECO:0000256" key="5">
    <source>
        <dbReference type="ARBA" id="ARBA00008391"/>
    </source>
</evidence>
<evidence type="ECO:0000256" key="6">
    <source>
        <dbReference type="ARBA" id="ARBA00011738"/>
    </source>
</evidence>
<dbReference type="UniPathway" id="UPA00588">
    <property type="reaction ID" value="UER00646"/>
</dbReference>